<evidence type="ECO:0000256" key="2">
    <source>
        <dbReference type="SAM" id="SignalP"/>
    </source>
</evidence>
<feature type="non-terminal residue" evidence="3">
    <location>
        <position position="319"/>
    </location>
</feature>
<name>A0A5J4UQD7_9EUKA</name>
<organism evidence="3 4">
    <name type="scientific">Streblomastix strix</name>
    <dbReference type="NCBI Taxonomy" id="222440"/>
    <lineage>
        <taxon>Eukaryota</taxon>
        <taxon>Metamonada</taxon>
        <taxon>Preaxostyla</taxon>
        <taxon>Oxymonadida</taxon>
        <taxon>Streblomastigidae</taxon>
        <taxon>Streblomastix</taxon>
    </lineage>
</organism>
<sequence>MALFILFSVLAILNFATEYDARDSEYPLHKNDDEPEPGDGESEPEPGDGEPEPDSEPDIELEPIDTEYFFYVDEQGSTKAELCGTSALFPCHEIKNTVAKLPPKPIEAISPNPDDLDKYPLGDKDENYIKDLELFDKFEYDKIEYRKPFTFVFGYSEKYTWDTTYEIDNHNIRTYKSPSADKTGIITDKFMHGYPMFDVLSGALILQDIRIMHYEKIYDEDIVVPEPVEPGEGDEEPIPVPDPIPVDPPYNLDKGIINFTPLNNLDIDKANFLLLNGTQIFQKDPELVQTRPFVTFYSVTAPFTMIRSQFHKAKLQSVG</sequence>
<evidence type="ECO:0000313" key="4">
    <source>
        <dbReference type="Proteomes" id="UP000324800"/>
    </source>
</evidence>
<dbReference type="AlphaFoldDB" id="A0A5J4UQD7"/>
<evidence type="ECO:0000256" key="1">
    <source>
        <dbReference type="SAM" id="MobiDB-lite"/>
    </source>
</evidence>
<feature type="chain" id="PRO_5023945418" evidence="2">
    <location>
        <begin position="22"/>
        <end position="319"/>
    </location>
</feature>
<keyword evidence="2" id="KW-0732">Signal</keyword>
<feature type="compositionally biased region" description="Acidic residues" evidence="1">
    <location>
        <begin position="33"/>
        <end position="59"/>
    </location>
</feature>
<accession>A0A5J4UQD7</accession>
<feature type="compositionally biased region" description="Basic and acidic residues" evidence="1">
    <location>
        <begin position="23"/>
        <end position="32"/>
    </location>
</feature>
<feature type="signal peptide" evidence="2">
    <location>
        <begin position="1"/>
        <end position="21"/>
    </location>
</feature>
<comment type="caution">
    <text evidence="3">The sequence shown here is derived from an EMBL/GenBank/DDBJ whole genome shotgun (WGS) entry which is preliminary data.</text>
</comment>
<evidence type="ECO:0000313" key="3">
    <source>
        <dbReference type="EMBL" id="KAA6372617.1"/>
    </source>
</evidence>
<proteinExistence type="predicted"/>
<reference evidence="3 4" key="1">
    <citation type="submission" date="2019-03" db="EMBL/GenBank/DDBJ databases">
        <title>Single cell metagenomics reveals metabolic interactions within the superorganism composed of flagellate Streblomastix strix and complex community of Bacteroidetes bacteria on its surface.</title>
        <authorList>
            <person name="Treitli S.C."/>
            <person name="Kolisko M."/>
            <person name="Husnik F."/>
            <person name="Keeling P."/>
            <person name="Hampl V."/>
        </authorList>
    </citation>
    <scope>NUCLEOTIDE SEQUENCE [LARGE SCALE GENOMIC DNA]</scope>
    <source>
        <strain evidence="3">ST1C</strain>
    </source>
</reference>
<dbReference type="Proteomes" id="UP000324800">
    <property type="component" value="Unassembled WGS sequence"/>
</dbReference>
<feature type="region of interest" description="Disordered" evidence="1">
    <location>
        <begin position="23"/>
        <end position="59"/>
    </location>
</feature>
<protein>
    <submittedName>
        <fullName evidence="3">Uncharacterized protein</fullName>
    </submittedName>
</protein>
<dbReference type="EMBL" id="SNRW01013446">
    <property type="protein sequence ID" value="KAA6372617.1"/>
    <property type="molecule type" value="Genomic_DNA"/>
</dbReference>
<gene>
    <name evidence="3" type="ORF">EZS28_031856</name>
</gene>